<sequence>MGFDVDANMADKVDADMADNPAIIPSPTRVPDPTSSFDTQFTTFEERLTNMHEVQKKFLEESLLLCKRSKGSSLRR</sequence>
<comment type="caution">
    <text evidence="2">The sequence shown here is derived from an EMBL/GenBank/DDBJ whole genome shotgun (WGS) entry which is preliminary data.</text>
</comment>
<gene>
    <name evidence="2" type="ORF">CJ030_MR6G018857</name>
</gene>
<dbReference type="AlphaFoldDB" id="A0A6A1VC85"/>
<proteinExistence type="predicted"/>
<evidence type="ECO:0000256" key="1">
    <source>
        <dbReference type="SAM" id="MobiDB-lite"/>
    </source>
</evidence>
<keyword evidence="3" id="KW-1185">Reference proteome</keyword>
<feature type="region of interest" description="Disordered" evidence="1">
    <location>
        <begin position="16"/>
        <end position="37"/>
    </location>
</feature>
<dbReference type="EMBL" id="RXIC02000024">
    <property type="protein sequence ID" value="KAB1209478.1"/>
    <property type="molecule type" value="Genomic_DNA"/>
</dbReference>
<reference evidence="2 3" key="1">
    <citation type="journal article" date="2019" name="Plant Biotechnol. J.">
        <title>The red bayberry genome and genetic basis of sex determination.</title>
        <authorList>
            <person name="Jia H.M."/>
            <person name="Jia H.J."/>
            <person name="Cai Q.L."/>
            <person name="Wang Y."/>
            <person name="Zhao H.B."/>
            <person name="Yang W.F."/>
            <person name="Wang G.Y."/>
            <person name="Li Y.H."/>
            <person name="Zhan D.L."/>
            <person name="Shen Y.T."/>
            <person name="Niu Q.F."/>
            <person name="Chang L."/>
            <person name="Qiu J."/>
            <person name="Zhao L."/>
            <person name="Xie H.B."/>
            <person name="Fu W.Y."/>
            <person name="Jin J."/>
            <person name="Li X.W."/>
            <person name="Jiao Y."/>
            <person name="Zhou C.C."/>
            <person name="Tu T."/>
            <person name="Chai C.Y."/>
            <person name="Gao J.L."/>
            <person name="Fan L.J."/>
            <person name="van de Weg E."/>
            <person name="Wang J.Y."/>
            <person name="Gao Z.S."/>
        </authorList>
    </citation>
    <scope>NUCLEOTIDE SEQUENCE [LARGE SCALE GENOMIC DNA]</scope>
    <source>
        <tissue evidence="2">Leaves</tissue>
    </source>
</reference>
<name>A0A6A1VC85_9ROSI</name>
<evidence type="ECO:0000313" key="2">
    <source>
        <dbReference type="EMBL" id="KAB1209478.1"/>
    </source>
</evidence>
<protein>
    <submittedName>
        <fullName evidence="2">Uncharacterized protein</fullName>
    </submittedName>
</protein>
<organism evidence="2 3">
    <name type="scientific">Morella rubra</name>
    <name type="common">Chinese bayberry</name>
    <dbReference type="NCBI Taxonomy" id="262757"/>
    <lineage>
        <taxon>Eukaryota</taxon>
        <taxon>Viridiplantae</taxon>
        <taxon>Streptophyta</taxon>
        <taxon>Embryophyta</taxon>
        <taxon>Tracheophyta</taxon>
        <taxon>Spermatophyta</taxon>
        <taxon>Magnoliopsida</taxon>
        <taxon>eudicotyledons</taxon>
        <taxon>Gunneridae</taxon>
        <taxon>Pentapetalae</taxon>
        <taxon>rosids</taxon>
        <taxon>fabids</taxon>
        <taxon>Fagales</taxon>
        <taxon>Myricaceae</taxon>
        <taxon>Morella</taxon>
    </lineage>
</organism>
<dbReference type="Proteomes" id="UP000516437">
    <property type="component" value="Chromosome 6"/>
</dbReference>
<accession>A0A6A1VC85</accession>
<evidence type="ECO:0000313" key="3">
    <source>
        <dbReference type="Proteomes" id="UP000516437"/>
    </source>
</evidence>